<evidence type="ECO:0000256" key="2">
    <source>
        <dbReference type="ARBA" id="ARBA00023125"/>
    </source>
</evidence>
<keyword evidence="1" id="KW-0805">Transcription regulation</keyword>
<evidence type="ECO:0000256" key="3">
    <source>
        <dbReference type="ARBA" id="ARBA00023163"/>
    </source>
</evidence>
<dbReference type="Pfam" id="PF22177">
    <property type="entry name" value="PBP1_XylR"/>
    <property type="match status" value="1"/>
</dbReference>
<comment type="caution">
    <text evidence="5">The sequence shown here is derived from an EMBL/GenBank/DDBJ whole genome shotgun (WGS) entry which is preliminary data.</text>
</comment>
<proteinExistence type="predicted"/>
<evidence type="ECO:0000256" key="1">
    <source>
        <dbReference type="ARBA" id="ARBA00023015"/>
    </source>
</evidence>
<dbReference type="GO" id="GO:0003700">
    <property type="term" value="F:DNA-binding transcription factor activity"/>
    <property type="evidence" value="ECO:0007669"/>
    <property type="project" value="InterPro"/>
</dbReference>
<dbReference type="PANTHER" id="PTHR30146">
    <property type="entry name" value="LACI-RELATED TRANSCRIPTIONAL REPRESSOR"/>
    <property type="match status" value="1"/>
</dbReference>
<keyword evidence="2" id="KW-0238">DNA-binding</keyword>
<dbReference type="SUPFAM" id="SSF53822">
    <property type="entry name" value="Periplasmic binding protein-like I"/>
    <property type="match status" value="1"/>
</dbReference>
<sequence length="385" mass="43250">MAKKKRVALIVESSGIYGRELLAGITRYCRSCDDWLVFYEQRDLSSELPHWLLNWDGQGIISRVISPSLVESVAKTGVPLVELTDRNEDSCHPRLRSDDDAIGRMGVEHFTDRGFQSFGYCGFEDEAWSLRRGESFARHAQKYGECSVYSSRWHGATDVSWEEEQSRLIEWLGSLPKPVGVMACCDIRGQHVLQACAQAGLNAPEEVAVLGVDNDELLCQLCTPPLSSVIPNAERIGFMAAEMLAAMMEGTVAVPEVDRIAPIGICTRQSTEIVAIDDPDIAAAISYIRENACEGISVGDVLRNVPVSRSTLERQLRKYLRRSPQQEIRNVRMRRACELLKMTDLSVERIAGNCGFTHPEYMHAFFKRELKMTPREYRESASAQR</sequence>
<evidence type="ECO:0000313" key="5">
    <source>
        <dbReference type="EMBL" id="KAA1261324.1"/>
    </source>
</evidence>
<dbReference type="Pfam" id="PF13377">
    <property type="entry name" value="Peripla_BP_3"/>
    <property type="match status" value="1"/>
</dbReference>
<keyword evidence="3" id="KW-0804">Transcription</keyword>
<dbReference type="Proteomes" id="UP000322699">
    <property type="component" value="Unassembled WGS sequence"/>
</dbReference>
<dbReference type="PROSITE" id="PS01124">
    <property type="entry name" value="HTH_ARAC_FAMILY_2"/>
    <property type="match status" value="1"/>
</dbReference>
<accession>A0A5B1CQ27</accession>
<gene>
    <name evidence="5" type="primary">xylR_3</name>
    <name evidence="5" type="ORF">LF1_38710</name>
</gene>
<keyword evidence="6" id="KW-1185">Reference proteome</keyword>
<dbReference type="SUPFAM" id="SSF46689">
    <property type="entry name" value="Homeodomain-like"/>
    <property type="match status" value="1"/>
</dbReference>
<dbReference type="Gene3D" id="1.10.10.60">
    <property type="entry name" value="Homeodomain-like"/>
    <property type="match status" value="1"/>
</dbReference>
<reference evidence="5 6" key="1">
    <citation type="submission" date="2019-08" db="EMBL/GenBank/DDBJ databases">
        <title>Deep-cultivation of Planctomycetes and their phenomic and genomic characterization uncovers novel biology.</title>
        <authorList>
            <person name="Wiegand S."/>
            <person name="Jogler M."/>
            <person name="Boedeker C."/>
            <person name="Pinto D."/>
            <person name="Vollmers J."/>
            <person name="Rivas-Marin E."/>
            <person name="Kohn T."/>
            <person name="Peeters S.H."/>
            <person name="Heuer A."/>
            <person name="Rast P."/>
            <person name="Oberbeckmann S."/>
            <person name="Bunk B."/>
            <person name="Jeske O."/>
            <person name="Meyerdierks A."/>
            <person name="Storesund J.E."/>
            <person name="Kallscheuer N."/>
            <person name="Luecker S."/>
            <person name="Lage O.M."/>
            <person name="Pohl T."/>
            <person name="Merkel B.J."/>
            <person name="Hornburger P."/>
            <person name="Mueller R.-W."/>
            <person name="Bruemmer F."/>
            <person name="Labrenz M."/>
            <person name="Spormann A.M."/>
            <person name="Op Den Camp H."/>
            <person name="Overmann J."/>
            <person name="Amann R."/>
            <person name="Jetten M.S.M."/>
            <person name="Mascher T."/>
            <person name="Medema M.H."/>
            <person name="Devos D.P."/>
            <person name="Kaster A.-K."/>
            <person name="Ovreas L."/>
            <person name="Rohde M."/>
            <person name="Galperin M.Y."/>
            <person name="Jogler C."/>
        </authorList>
    </citation>
    <scope>NUCLEOTIDE SEQUENCE [LARGE SCALE GENOMIC DNA]</scope>
    <source>
        <strain evidence="5 6">LF1</strain>
    </source>
</reference>
<dbReference type="PANTHER" id="PTHR30146:SF24">
    <property type="entry name" value="XYLOSE OPERON REGULATORY PROTEIN"/>
    <property type="match status" value="1"/>
</dbReference>
<dbReference type="InterPro" id="IPR054031">
    <property type="entry name" value="XylR_PBP1"/>
</dbReference>
<dbReference type="InterPro" id="IPR028082">
    <property type="entry name" value="Peripla_BP_I"/>
</dbReference>
<dbReference type="InterPro" id="IPR018060">
    <property type="entry name" value="HTH_AraC"/>
</dbReference>
<dbReference type="RefSeq" id="WP_200836786.1">
    <property type="nucleotide sequence ID" value="NZ_LWSK01000058.1"/>
</dbReference>
<dbReference type="CDD" id="cd01543">
    <property type="entry name" value="PBP1_XylR"/>
    <property type="match status" value="1"/>
</dbReference>
<dbReference type="AlphaFoldDB" id="A0A5B1CQ27"/>
<dbReference type="InterPro" id="IPR009057">
    <property type="entry name" value="Homeodomain-like_sf"/>
</dbReference>
<dbReference type="Pfam" id="PF12833">
    <property type="entry name" value="HTH_18"/>
    <property type="match status" value="1"/>
</dbReference>
<name>A0A5B1CQ27_9BACT</name>
<dbReference type="InterPro" id="IPR046335">
    <property type="entry name" value="LacI/GalR-like_sensor"/>
</dbReference>
<evidence type="ECO:0000259" key="4">
    <source>
        <dbReference type="PROSITE" id="PS01124"/>
    </source>
</evidence>
<organism evidence="5 6">
    <name type="scientific">Rubripirellula obstinata</name>
    <dbReference type="NCBI Taxonomy" id="406547"/>
    <lineage>
        <taxon>Bacteria</taxon>
        <taxon>Pseudomonadati</taxon>
        <taxon>Planctomycetota</taxon>
        <taxon>Planctomycetia</taxon>
        <taxon>Pirellulales</taxon>
        <taxon>Pirellulaceae</taxon>
        <taxon>Rubripirellula</taxon>
    </lineage>
</organism>
<feature type="domain" description="HTH araC/xylS-type" evidence="4">
    <location>
        <begin position="282"/>
        <end position="380"/>
    </location>
</feature>
<protein>
    <submittedName>
        <fullName evidence="5">Xylose operon regulatory protein</fullName>
    </submittedName>
</protein>
<evidence type="ECO:0000313" key="6">
    <source>
        <dbReference type="Proteomes" id="UP000322699"/>
    </source>
</evidence>
<dbReference type="SMART" id="SM00342">
    <property type="entry name" value="HTH_ARAC"/>
    <property type="match status" value="1"/>
</dbReference>
<dbReference type="GO" id="GO:0000976">
    <property type="term" value="F:transcription cis-regulatory region binding"/>
    <property type="evidence" value="ECO:0007669"/>
    <property type="project" value="TreeGrafter"/>
</dbReference>
<dbReference type="Gene3D" id="3.40.50.2300">
    <property type="match status" value="2"/>
</dbReference>
<dbReference type="EMBL" id="VRLW01000001">
    <property type="protein sequence ID" value="KAA1261324.1"/>
    <property type="molecule type" value="Genomic_DNA"/>
</dbReference>